<dbReference type="GO" id="GO:0004631">
    <property type="term" value="F:phosphomevalonate kinase activity"/>
    <property type="evidence" value="ECO:0007669"/>
    <property type="project" value="InterPro"/>
</dbReference>
<dbReference type="InterPro" id="IPR050416">
    <property type="entry name" value="FAD-linked_Oxidoreductase"/>
</dbReference>
<organism evidence="6 7">
    <name type="scientific">Didymella exigua CBS 183.55</name>
    <dbReference type="NCBI Taxonomy" id="1150837"/>
    <lineage>
        <taxon>Eukaryota</taxon>
        <taxon>Fungi</taxon>
        <taxon>Dikarya</taxon>
        <taxon>Ascomycota</taxon>
        <taxon>Pezizomycotina</taxon>
        <taxon>Dothideomycetes</taxon>
        <taxon>Pleosporomycetidae</taxon>
        <taxon>Pleosporales</taxon>
        <taxon>Pleosporineae</taxon>
        <taxon>Didymellaceae</taxon>
        <taxon>Didymella</taxon>
    </lineage>
</organism>
<evidence type="ECO:0000256" key="2">
    <source>
        <dbReference type="ARBA" id="ARBA00022630"/>
    </source>
</evidence>
<dbReference type="InterPro" id="IPR005919">
    <property type="entry name" value="Pmev_kin_anim"/>
</dbReference>
<dbReference type="Gene3D" id="3.40.50.150">
    <property type="entry name" value="Vaccinia Virus protein VP39"/>
    <property type="match status" value="1"/>
</dbReference>
<sequence length="1150" mass="125284">MATLQDLKGTLRSNIVHHVSSRQVLSDTQYESGFNVILKGSTTYQSFILPQLSQLLAPLFKSRGRISALEIGPGPRSMLGQLTYHERSNIRRYTAYEPNVLFATRIETWLLANSEEQPPFPALETPPNIQRNPFPRQHGDKNHGHGDHIENEVEKYDIILFCHSLYGMKSKREAIERALNLLARTSDAMVVVFHRDGVLDLDGLLCQKSTLFPTGVVTVADKNEVLDDFCPFIAGFTMKGEGSYETVKIRWREVCRAMGRREDATADRLVFSSPDTMVVFTQHATALPELLAQVSILTGGRTIKNRQACIRRPASIVQPATIQHVQSCVRWALEHNLSLAAIAGGHGGHCVVDNVVSIDLKAFNEMHIVMTDAEKASDLGCDALVVVETGCTTGDVISKTMASGLTVPLGSRPSVGAGSWLQGGLGHLARLHGLACDAIVGAVVVSVSSGQVLCIGCIPSHHQPAASTRPDNEADILWSIKGAGTNCGIVVSVTFKAYKAPLYVVHNWATPLSNGLEAQLKLRQFDELVARKSERNTSADAYLYWDNGQLHLGVSVVQSITAKSIDVNPTCVAATTILGPESSVATVDGVELFETELYVSSMHGGHGGGKTSSFKRCLFVKDIGHRGVAVRLLAAMESRPTPLCYLHLLHGGGAIGDTAIEDAAFRHRDWHFACVVTGVWPRDQDGSKAERAAVDWVYSVAADLLPLSRGVYGADLGPDPRDAALACHAFGLNRRRLAQLKHVLDPQNVLAHACPLTKVPPGPKLIILVTGESCTGKDYCAGLWSSMVTNRHLASRVMSISDAIKRRYAAASGADISRLLSDRAYKEQHRPSLTAFFLAQVHHDSQLPQEQFLNVVRDAGDVDVLMVTGMRDKAPVSTFSHLVSDFKLVEVYMQASERTRQARKGWHINGSDGRTGLEQDRPSSMALDHRPCLIFNNEVEGSKAAEDFFQEHLLPYLDEDLRRLEDMVHQTSDFPRQDIVFRHVLGICQQPGGLALCTSLLKSHFTGDWSNVAAIVCCEVGGIVFGSALALQVNLPMVLIREAGKLPPPTVGAPKLQSYVSSLVGSDAKERRIEMEQNAIPRNSPVVVVDDVLSTGETLGAVLQLLHEAGIGSVDVVVVAEFPIHRGREYVRQRGYGKVNIRSLLTFGGA</sequence>
<dbReference type="Gene3D" id="3.40.462.20">
    <property type="match status" value="1"/>
</dbReference>
<dbReference type="GO" id="GO:0071949">
    <property type="term" value="F:FAD binding"/>
    <property type="evidence" value="ECO:0007669"/>
    <property type="project" value="InterPro"/>
</dbReference>
<dbReference type="InterPro" id="IPR029057">
    <property type="entry name" value="PRTase-like"/>
</dbReference>
<dbReference type="EMBL" id="ML978957">
    <property type="protein sequence ID" value="KAF1933786.1"/>
    <property type="molecule type" value="Genomic_DNA"/>
</dbReference>
<dbReference type="GO" id="GO:0019287">
    <property type="term" value="P:isopentenyl diphosphate biosynthetic process, mevalonate pathway"/>
    <property type="evidence" value="ECO:0007669"/>
    <property type="project" value="UniProtKB-UniPathway"/>
</dbReference>
<protein>
    <recommendedName>
        <fullName evidence="5">FAD-binding PCMH-type domain-containing protein</fullName>
    </recommendedName>
</protein>
<dbReference type="GO" id="GO:0005737">
    <property type="term" value="C:cytoplasm"/>
    <property type="evidence" value="ECO:0007669"/>
    <property type="project" value="InterPro"/>
</dbReference>
<evidence type="ECO:0000313" key="7">
    <source>
        <dbReference type="Proteomes" id="UP000800082"/>
    </source>
</evidence>
<dbReference type="PANTHER" id="PTHR42973:SF25">
    <property type="entry name" value="PHOSPHOMEVALONATE KINASE"/>
    <property type="match status" value="1"/>
</dbReference>
<evidence type="ECO:0000313" key="6">
    <source>
        <dbReference type="EMBL" id="KAF1933786.1"/>
    </source>
</evidence>
<dbReference type="GO" id="GO:0006695">
    <property type="term" value="P:cholesterol biosynthetic process"/>
    <property type="evidence" value="ECO:0007669"/>
    <property type="project" value="InterPro"/>
</dbReference>
<reference evidence="6" key="1">
    <citation type="journal article" date="2020" name="Stud. Mycol.">
        <title>101 Dothideomycetes genomes: a test case for predicting lifestyles and emergence of pathogens.</title>
        <authorList>
            <person name="Haridas S."/>
            <person name="Albert R."/>
            <person name="Binder M."/>
            <person name="Bloem J."/>
            <person name="Labutti K."/>
            <person name="Salamov A."/>
            <person name="Andreopoulos B."/>
            <person name="Baker S."/>
            <person name="Barry K."/>
            <person name="Bills G."/>
            <person name="Bluhm B."/>
            <person name="Cannon C."/>
            <person name="Castanera R."/>
            <person name="Culley D."/>
            <person name="Daum C."/>
            <person name="Ezra D."/>
            <person name="Gonzalez J."/>
            <person name="Henrissat B."/>
            <person name="Kuo A."/>
            <person name="Liang C."/>
            <person name="Lipzen A."/>
            <person name="Lutzoni F."/>
            <person name="Magnuson J."/>
            <person name="Mondo S."/>
            <person name="Nolan M."/>
            <person name="Ohm R."/>
            <person name="Pangilinan J."/>
            <person name="Park H.-J."/>
            <person name="Ramirez L."/>
            <person name="Alfaro M."/>
            <person name="Sun H."/>
            <person name="Tritt A."/>
            <person name="Yoshinaga Y."/>
            <person name="Zwiers L.-H."/>
            <person name="Turgeon B."/>
            <person name="Goodwin S."/>
            <person name="Spatafora J."/>
            <person name="Crous P."/>
            <person name="Grigoriev I."/>
        </authorList>
    </citation>
    <scope>NUCLEOTIDE SEQUENCE</scope>
    <source>
        <strain evidence="6">CBS 183.55</strain>
    </source>
</reference>
<feature type="domain" description="FAD-binding PCMH-type" evidence="5">
    <location>
        <begin position="309"/>
        <end position="500"/>
    </location>
</feature>
<dbReference type="RefSeq" id="XP_033454034.1">
    <property type="nucleotide sequence ID" value="XM_033595040.1"/>
</dbReference>
<dbReference type="AlphaFoldDB" id="A0A6A5S5L4"/>
<dbReference type="CDD" id="cd06223">
    <property type="entry name" value="PRTases_typeI"/>
    <property type="match status" value="1"/>
</dbReference>
<dbReference type="Pfam" id="PF00156">
    <property type="entry name" value="Pribosyltran"/>
    <property type="match status" value="1"/>
</dbReference>
<dbReference type="InterPro" id="IPR029063">
    <property type="entry name" value="SAM-dependent_MTases_sf"/>
</dbReference>
<dbReference type="PANTHER" id="PTHR42973">
    <property type="entry name" value="BINDING OXIDOREDUCTASE, PUTATIVE (AFU_ORTHOLOGUE AFUA_1G17690)-RELATED"/>
    <property type="match status" value="1"/>
</dbReference>
<dbReference type="InterPro" id="IPR016169">
    <property type="entry name" value="FAD-bd_PCMH_sub2"/>
</dbReference>
<dbReference type="InterPro" id="IPR027417">
    <property type="entry name" value="P-loop_NTPase"/>
</dbReference>
<name>A0A6A5S5L4_9PLEO</name>
<dbReference type="PROSITE" id="PS51387">
    <property type="entry name" value="FAD_PCMH"/>
    <property type="match status" value="1"/>
</dbReference>
<proteinExistence type="inferred from homology"/>
<dbReference type="Gene3D" id="3.40.50.2020">
    <property type="match status" value="1"/>
</dbReference>
<dbReference type="InterPro" id="IPR016166">
    <property type="entry name" value="FAD-bd_PCMH"/>
</dbReference>
<dbReference type="Gene3D" id="3.40.50.300">
    <property type="entry name" value="P-loop containing nucleotide triphosphate hydrolases"/>
    <property type="match status" value="1"/>
</dbReference>
<evidence type="ECO:0000259" key="5">
    <source>
        <dbReference type="PROSITE" id="PS51387"/>
    </source>
</evidence>
<comment type="similarity">
    <text evidence="1">Belongs to the oxygen-dependent FAD-linked oxidoreductase family.</text>
</comment>
<dbReference type="InterPro" id="IPR036318">
    <property type="entry name" value="FAD-bd_PCMH-like_sf"/>
</dbReference>
<gene>
    <name evidence="6" type="ORF">M421DRAFT_52653</name>
</gene>
<dbReference type="GeneID" id="54352707"/>
<dbReference type="InterPro" id="IPR006094">
    <property type="entry name" value="Oxid_FAD_bind_N"/>
</dbReference>
<accession>A0A6A5S5L4</accession>
<dbReference type="OrthoDB" id="363185at2759"/>
<dbReference type="GO" id="GO:0016491">
    <property type="term" value="F:oxidoreductase activity"/>
    <property type="evidence" value="ECO:0007669"/>
    <property type="project" value="UniProtKB-KW"/>
</dbReference>
<dbReference type="Proteomes" id="UP000800082">
    <property type="component" value="Unassembled WGS sequence"/>
</dbReference>
<dbReference type="Gene3D" id="3.30.465.10">
    <property type="match status" value="1"/>
</dbReference>
<dbReference type="UniPathway" id="UPA00057">
    <property type="reaction ID" value="UER00099"/>
</dbReference>
<dbReference type="InterPro" id="IPR000836">
    <property type="entry name" value="PRTase_dom"/>
</dbReference>
<keyword evidence="4" id="KW-0560">Oxidoreductase</keyword>
<evidence type="ECO:0000256" key="1">
    <source>
        <dbReference type="ARBA" id="ARBA00005466"/>
    </source>
</evidence>
<dbReference type="Pfam" id="PF04275">
    <property type="entry name" value="P-mevalo_kinase"/>
    <property type="match status" value="1"/>
</dbReference>
<keyword evidence="7" id="KW-1185">Reference proteome</keyword>
<keyword evidence="3" id="KW-0274">FAD</keyword>
<dbReference type="SUPFAM" id="SSF53271">
    <property type="entry name" value="PRTase-like"/>
    <property type="match status" value="1"/>
</dbReference>
<keyword evidence="2" id="KW-0285">Flavoprotein</keyword>
<dbReference type="SUPFAM" id="SSF56176">
    <property type="entry name" value="FAD-binding/transporter-associated domain-like"/>
    <property type="match status" value="1"/>
</dbReference>
<evidence type="ECO:0000256" key="4">
    <source>
        <dbReference type="ARBA" id="ARBA00023002"/>
    </source>
</evidence>
<dbReference type="Pfam" id="PF01565">
    <property type="entry name" value="FAD_binding_4"/>
    <property type="match status" value="1"/>
</dbReference>
<evidence type="ECO:0000256" key="3">
    <source>
        <dbReference type="ARBA" id="ARBA00022827"/>
    </source>
</evidence>